<evidence type="ECO:0000313" key="1">
    <source>
        <dbReference type="EMBL" id="JAE30783.1"/>
    </source>
</evidence>
<dbReference type="EMBL" id="GBRH01167113">
    <property type="protein sequence ID" value="JAE30783.1"/>
    <property type="molecule type" value="Transcribed_RNA"/>
</dbReference>
<dbReference type="AlphaFoldDB" id="A0A0A9HCY6"/>
<protein>
    <submittedName>
        <fullName evidence="1">Uncharacterized protein</fullName>
    </submittedName>
</protein>
<reference evidence="1" key="2">
    <citation type="journal article" date="2015" name="Data Brief">
        <title>Shoot transcriptome of the giant reed, Arundo donax.</title>
        <authorList>
            <person name="Barrero R.A."/>
            <person name="Guerrero F.D."/>
            <person name="Moolhuijzen P."/>
            <person name="Goolsby J.A."/>
            <person name="Tidwell J."/>
            <person name="Bellgard S.E."/>
            <person name="Bellgard M.I."/>
        </authorList>
    </citation>
    <scope>NUCLEOTIDE SEQUENCE</scope>
    <source>
        <tissue evidence="1">Shoot tissue taken approximately 20 cm above the soil surface</tissue>
    </source>
</reference>
<name>A0A0A9HCY6_ARUDO</name>
<accession>A0A0A9HCY6</accession>
<organism evidence="1">
    <name type="scientific">Arundo donax</name>
    <name type="common">Giant reed</name>
    <name type="synonym">Donax arundinaceus</name>
    <dbReference type="NCBI Taxonomy" id="35708"/>
    <lineage>
        <taxon>Eukaryota</taxon>
        <taxon>Viridiplantae</taxon>
        <taxon>Streptophyta</taxon>
        <taxon>Embryophyta</taxon>
        <taxon>Tracheophyta</taxon>
        <taxon>Spermatophyta</taxon>
        <taxon>Magnoliopsida</taxon>
        <taxon>Liliopsida</taxon>
        <taxon>Poales</taxon>
        <taxon>Poaceae</taxon>
        <taxon>PACMAD clade</taxon>
        <taxon>Arundinoideae</taxon>
        <taxon>Arundineae</taxon>
        <taxon>Arundo</taxon>
    </lineage>
</organism>
<sequence>MLILSSHADELLMDSNGFWNQFDKETSSAADQLDKVMYCNFSQDAQSSRCQMNMHSKLST</sequence>
<proteinExistence type="predicted"/>
<reference evidence="1" key="1">
    <citation type="submission" date="2014-09" db="EMBL/GenBank/DDBJ databases">
        <authorList>
            <person name="Magalhaes I.L.F."/>
            <person name="Oliveira U."/>
            <person name="Santos F.R."/>
            <person name="Vidigal T.H.D.A."/>
            <person name="Brescovit A.D."/>
            <person name="Santos A.J."/>
        </authorList>
    </citation>
    <scope>NUCLEOTIDE SEQUENCE</scope>
    <source>
        <tissue evidence="1">Shoot tissue taken approximately 20 cm above the soil surface</tissue>
    </source>
</reference>